<name>A0A7S8C4K3_9HYPH</name>
<organism evidence="4 5">
    <name type="scientific">Kaustia mangrovi</name>
    <dbReference type="NCBI Taxonomy" id="2593653"/>
    <lineage>
        <taxon>Bacteria</taxon>
        <taxon>Pseudomonadati</taxon>
        <taxon>Pseudomonadota</taxon>
        <taxon>Alphaproteobacteria</taxon>
        <taxon>Hyphomicrobiales</taxon>
        <taxon>Parvibaculaceae</taxon>
        <taxon>Kaustia</taxon>
    </lineage>
</organism>
<evidence type="ECO:0000256" key="2">
    <source>
        <dbReference type="ARBA" id="ARBA00023239"/>
    </source>
</evidence>
<dbReference type="Proteomes" id="UP000593594">
    <property type="component" value="Chromosome"/>
</dbReference>
<dbReference type="SUPFAM" id="SSF52096">
    <property type="entry name" value="ClpP/crotonase"/>
    <property type="match status" value="1"/>
</dbReference>
<keyword evidence="5" id="KW-1185">Reference proteome</keyword>
<accession>A0A7S8C4K3</accession>
<dbReference type="GO" id="GO:0016829">
    <property type="term" value="F:lyase activity"/>
    <property type="evidence" value="ECO:0007669"/>
    <property type="project" value="UniProtKB-KW"/>
</dbReference>
<keyword evidence="2" id="KW-0456">Lyase</keyword>
<evidence type="ECO:0000313" key="4">
    <source>
        <dbReference type="EMBL" id="QPC43280.1"/>
    </source>
</evidence>
<sequence>MSDAVEIEQIGSVLTVGFKSPPVNALSLALRQGIGEAIEHAREASDIEAILLYGTGRMFCAGADISEFSRGAHLIEPKLKDLIVALAGLGKPSVAAIHGAALGGGLELALGCSVRVAFEGAKLGLPEINLGIIPGAGGRSACRG</sequence>
<dbReference type="InterPro" id="IPR029045">
    <property type="entry name" value="ClpP/crotonase-like_dom_sf"/>
</dbReference>
<dbReference type="KEGG" id="kmn:HW532_11595"/>
<dbReference type="CDD" id="cd06558">
    <property type="entry name" value="crotonase-like"/>
    <property type="match status" value="1"/>
</dbReference>
<dbReference type="PANTHER" id="PTHR23309">
    <property type="entry name" value="3-HYDROXYACYL-COA DEHYROGENASE"/>
    <property type="match status" value="1"/>
</dbReference>
<keyword evidence="3" id="KW-0511">Multifunctional enzyme</keyword>
<evidence type="ECO:0000256" key="1">
    <source>
        <dbReference type="ARBA" id="ARBA00023235"/>
    </source>
</evidence>
<dbReference type="InterPro" id="IPR001753">
    <property type="entry name" value="Enoyl-CoA_hydra/iso"/>
</dbReference>
<gene>
    <name evidence="4" type="ORF">HW532_11595</name>
</gene>
<evidence type="ECO:0000313" key="5">
    <source>
        <dbReference type="Proteomes" id="UP000593594"/>
    </source>
</evidence>
<dbReference type="RefSeq" id="WP_213160642.1">
    <property type="nucleotide sequence ID" value="NZ_CP058214.1"/>
</dbReference>
<keyword evidence="1 4" id="KW-0413">Isomerase</keyword>
<dbReference type="AlphaFoldDB" id="A0A7S8C4K3"/>
<evidence type="ECO:0000256" key="3">
    <source>
        <dbReference type="ARBA" id="ARBA00023268"/>
    </source>
</evidence>
<dbReference type="EMBL" id="CP058214">
    <property type="protein sequence ID" value="QPC43280.1"/>
    <property type="molecule type" value="Genomic_DNA"/>
</dbReference>
<reference evidence="4 5" key="1">
    <citation type="submission" date="2020-06" db="EMBL/GenBank/DDBJ databases">
        <title>Genome sequence of 2 isolates from Red Sea Mangroves.</title>
        <authorList>
            <person name="Sefrji F."/>
            <person name="Michoud G."/>
            <person name="Merlino G."/>
            <person name="Daffonchio D."/>
        </authorList>
    </citation>
    <scope>NUCLEOTIDE SEQUENCE [LARGE SCALE GENOMIC DNA]</scope>
    <source>
        <strain evidence="4 5">R1DC25</strain>
    </source>
</reference>
<dbReference type="Pfam" id="PF00378">
    <property type="entry name" value="ECH_1"/>
    <property type="match status" value="1"/>
</dbReference>
<dbReference type="Gene3D" id="3.90.226.10">
    <property type="entry name" value="2-enoyl-CoA Hydratase, Chain A, domain 1"/>
    <property type="match status" value="1"/>
</dbReference>
<proteinExistence type="predicted"/>
<dbReference type="GO" id="GO:0016853">
    <property type="term" value="F:isomerase activity"/>
    <property type="evidence" value="ECO:0007669"/>
    <property type="project" value="UniProtKB-KW"/>
</dbReference>
<protein>
    <submittedName>
        <fullName evidence="4">Enoyl-CoA hydratase/isomerase family protein</fullName>
    </submittedName>
</protein>